<dbReference type="EMBL" id="MU394303">
    <property type="protein sequence ID" value="KAI6088125.1"/>
    <property type="molecule type" value="Genomic_DNA"/>
</dbReference>
<accession>A0ACC0D5Y9</accession>
<evidence type="ECO:0000313" key="2">
    <source>
        <dbReference type="Proteomes" id="UP001497680"/>
    </source>
</evidence>
<organism evidence="1 2">
    <name type="scientific">Hypoxylon rubiginosum</name>
    <dbReference type="NCBI Taxonomy" id="110542"/>
    <lineage>
        <taxon>Eukaryota</taxon>
        <taxon>Fungi</taxon>
        <taxon>Dikarya</taxon>
        <taxon>Ascomycota</taxon>
        <taxon>Pezizomycotina</taxon>
        <taxon>Sordariomycetes</taxon>
        <taxon>Xylariomycetidae</taxon>
        <taxon>Xylariales</taxon>
        <taxon>Hypoxylaceae</taxon>
        <taxon>Hypoxylon</taxon>
    </lineage>
</organism>
<evidence type="ECO:0000313" key="1">
    <source>
        <dbReference type="EMBL" id="KAI6088125.1"/>
    </source>
</evidence>
<proteinExistence type="predicted"/>
<dbReference type="Proteomes" id="UP001497680">
    <property type="component" value="Unassembled WGS sequence"/>
</dbReference>
<sequence length="313" mass="34961">MRGVATRALLRQNLARTELRNAHHALSRGLVTPHTSGTYSNSSTLLQLHSRTIPSIPRPFHTTACACKGKSKSREPEWKGKAPKDKIREDRQKQKTSSVTSRADGDQEASSGPKHPQPNPDEPLDFADVASRLARHDEHFRESLKKLKSGGRFNPDAIGALRVPDPEDKASPGYPLREVAQVVPRGGRAISILANEAAYIKPIMSAVQASADFNQQPQRDPDNELELVLKIEPERRDDLVKRAKGVCHEWRDRVRSVRQKRDKLHVTWKQDKVLGPDMKRTADKELEKIIKAKMAEIDDAEKEALKAAEGAAK</sequence>
<gene>
    <name evidence="1" type="ORF">F4821DRAFT_258297</name>
</gene>
<name>A0ACC0D5Y9_9PEZI</name>
<protein>
    <submittedName>
        <fullName evidence="1">Ribosome recycling factor</fullName>
    </submittedName>
</protein>
<comment type="caution">
    <text evidence="1">The sequence shown here is derived from an EMBL/GenBank/DDBJ whole genome shotgun (WGS) entry which is preliminary data.</text>
</comment>
<reference evidence="1 2" key="1">
    <citation type="journal article" date="2022" name="New Phytol.">
        <title>Ecological generalism drives hyperdiversity of secondary metabolite gene clusters in xylarialean endophytes.</title>
        <authorList>
            <person name="Franco M.E.E."/>
            <person name="Wisecaver J.H."/>
            <person name="Arnold A.E."/>
            <person name="Ju Y.M."/>
            <person name="Slot J.C."/>
            <person name="Ahrendt S."/>
            <person name="Moore L.P."/>
            <person name="Eastman K.E."/>
            <person name="Scott K."/>
            <person name="Konkel Z."/>
            <person name="Mondo S.J."/>
            <person name="Kuo A."/>
            <person name="Hayes R.D."/>
            <person name="Haridas S."/>
            <person name="Andreopoulos B."/>
            <person name="Riley R."/>
            <person name="LaButti K."/>
            <person name="Pangilinan J."/>
            <person name="Lipzen A."/>
            <person name="Amirebrahimi M."/>
            <person name="Yan J."/>
            <person name="Adam C."/>
            <person name="Keymanesh K."/>
            <person name="Ng V."/>
            <person name="Louie K."/>
            <person name="Northen T."/>
            <person name="Drula E."/>
            <person name="Henrissat B."/>
            <person name="Hsieh H.M."/>
            <person name="Youens-Clark K."/>
            <person name="Lutzoni F."/>
            <person name="Miadlikowska J."/>
            <person name="Eastwood D.C."/>
            <person name="Hamelin R.C."/>
            <person name="Grigoriev I.V."/>
            <person name="U'Ren J.M."/>
        </authorList>
    </citation>
    <scope>NUCLEOTIDE SEQUENCE [LARGE SCALE GENOMIC DNA]</scope>
    <source>
        <strain evidence="1 2">ER1909</strain>
    </source>
</reference>
<keyword evidence="2" id="KW-1185">Reference proteome</keyword>